<accession>A0ABZ0ZRU8</accession>
<proteinExistence type="predicted"/>
<dbReference type="Proteomes" id="UP001327225">
    <property type="component" value="Chromosome"/>
</dbReference>
<reference evidence="2" key="1">
    <citation type="submission" date="2023-12" db="EMBL/GenBank/DDBJ databases">
        <title>Novel species in genus Nocardioides.</title>
        <authorList>
            <person name="Zhou H."/>
        </authorList>
    </citation>
    <scope>NUCLEOTIDE SEQUENCE [LARGE SCALE GENOMIC DNA]</scope>
    <source>
        <strain evidence="2">HM61</strain>
    </source>
</reference>
<organism evidence="1 2">
    <name type="scientific">Nocardioides bizhenqiangii</name>
    <dbReference type="NCBI Taxonomy" id="3095076"/>
    <lineage>
        <taxon>Bacteria</taxon>
        <taxon>Bacillati</taxon>
        <taxon>Actinomycetota</taxon>
        <taxon>Actinomycetes</taxon>
        <taxon>Propionibacteriales</taxon>
        <taxon>Nocardioidaceae</taxon>
        <taxon>Nocardioides</taxon>
    </lineage>
</organism>
<dbReference type="EMBL" id="CP141059">
    <property type="protein sequence ID" value="WQQ27022.1"/>
    <property type="molecule type" value="Genomic_DNA"/>
</dbReference>
<sequence>MRLPQLSFGKILAGTAVVLVATTGTAYAHGMINSADIVNGSIRSVDIGSGEVKSVDIGNSTIRSADIFNGGVKSDDVLDNSLTADDLASGSVGQLEIQTDGVAATEIADDSIDSGEIQNGTLARADLNFDVPVVLAALVQSNGTLSRGIGATASSRTDTGIYTVTFNQSIGNCFANVTGTGDQHDEMASTLSGSVVTVDIEDPDQEDVQNDASFFLTVVCPA</sequence>
<dbReference type="RefSeq" id="WP_322457622.1">
    <property type="nucleotide sequence ID" value="NZ_CP141059.1"/>
</dbReference>
<protein>
    <submittedName>
        <fullName evidence="1">Uncharacterized protein</fullName>
    </submittedName>
</protein>
<name>A0ABZ0ZRU8_9ACTN</name>
<evidence type="ECO:0000313" key="2">
    <source>
        <dbReference type="Proteomes" id="UP001327225"/>
    </source>
</evidence>
<keyword evidence="2" id="KW-1185">Reference proteome</keyword>
<evidence type="ECO:0000313" key="1">
    <source>
        <dbReference type="EMBL" id="WQQ27022.1"/>
    </source>
</evidence>
<gene>
    <name evidence="1" type="ORF">SHK19_02045</name>
</gene>